<dbReference type="AlphaFoldDB" id="A0AA39S7R9"/>
<dbReference type="EMBL" id="JAUESC010000382">
    <property type="protein sequence ID" value="KAK0587241.1"/>
    <property type="molecule type" value="Genomic_DNA"/>
</dbReference>
<reference evidence="1" key="2">
    <citation type="submission" date="2023-06" db="EMBL/GenBank/DDBJ databases">
        <authorList>
            <person name="Swenson N.G."/>
            <person name="Wegrzyn J.L."/>
            <person name="Mcevoy S.L."/>
        </authorList>
    </citation>
    <scope>NUCLEOTIDE SEQUENCE</scope>
    <source>
        <strain evidence="1">NS2018</strain>
        <tissue evidence="1">Leaf</tissue>
    </source>
</reference>
<name>A0AA39S7R9_ACESA</name>
<comment type="caution">
    <text evidence="1">The sequence shown here is derived from an EMBL/GenBank/DDBJ whole genome shotgun (WGS) entry which is preliminary data.</text>
</comment>
<dbReference type="PANTHER" id="PTHR24559:SF444">
    <property type="entry name" value="REVERSE TRANSCRIPTASE DOMAIN-CONTAINING PROTEIN"/>
    <property type="match status" value="1"/>
</dbReference>
<evidence type="ECO:0000313" key="2">
    <source>
        <dbReference type="Proteomes" id="UP001168877"/>
    </source>
</evidence>
<dbReference type="Proteomes" id="UP001168877">
    <property type="component" value="Unassembled WGS sequence"/>
</dbReference>
<sequence>MIIEETEEEERGWIGGHPAKQLEEIQIRKEDLTKAVKIGGVLDREIRGNLVKLLKEYNDIFAWSHDEMPGIPLNLTAHWLAVDATFKLVKQKRRHFNAERNAAVQEEVDKLLKARFIRESRYPEWIANVVMVTKANGMWRMCVDYTDLNWACPKDSFPLPKIDQLIDSTVSNKLLSFTDAFSGYN</sequence>
<organism evidence="1 2">
    <name type="scientific">Acer saccharum</name>
    <name type="common">Sugar maple</name>
    <dbReference type="NCBI Taxonomy" id="4024"/>
    <lineage>
        <taxon>Eukaryota</taxon>
        <taxon>Viridiplantae</taxon>
        <taxon>Streptophyta</taxon>
        <taxon>Embryophyta</taxon>
        <taxon>Tracheophyta</taxon>
        <taxon>Spermatophyta</taxon>
        <taxon>Magnoliopsida</taxon>
        <taxon>eudicotyledons</taxon>
        <taxon>Gunneridae</taxon>
        <taxon>Pentapetalae</taxon>
        <taxon>rosids</taxon>
        <taxon>malvids</taxon>
        <taxon>Sapindales</taxon>
        <taxon>Sapindaceae</taxon>
        <taxon>Hippocastanoideae</taxon>
        <taxon>Acereae</taxon>
        <taxon>Acer</taxon>
    </lineage>
</organism>
<accession>A0AA39S7R9</accession>
<reference evidence="1" key="1">
    <citation type="journal article" date="2022" name="Plant J.">
        <title>Strategies of tolerance reflected in two North American maple genomes.</title>
        <authorList>
            <person name="McEvoy S.L."/>
            <person name="Sezen U.U."/>
            <person name="Trouern-Trend A."/>
            <person name="McMahon S.M."/>
            <person name="Schaberg P.G."/>
            <person name="Yang J."/>
            <person name="Wegrzyn J.L."/>
            <person name="Swenson N.G."/>
        </authorList>
    </citation>
    <scope>NUCLEOTIDE SEQUENCE</scope>
    <source>
        <strain evidence="1">NS2018</strain>
    </source>
</reference>
<dbReference type="SUPFAM" id="SSF56672">
    <property type="entry name" value="DNA/RNA polymerases"/>
    <property type="match status" value="1"/>
</dbReference>
<dbReference type="InterPro" id="IPR043502">
    <property type="entry name" value="DNA/RNA_pol_sf"/>
</dbReference>
<dbReference type="PANTHER" id="PTHR24559">
    <property type="entry name" value="TRANSPOSON TY3-I GAG-POL POLYPROTEIN"/>
    <property type="match status" value="1"/>
</dbReference>
<protein>
    <submittedName>
        <fullName evidence="1">Uncharacterized protein</fullName>
    </submittedName>
</protein>
<dbReference type="InterPro" id="IPR053134">
    <property type="entry name" value="RNA-dir_DNA_polymerase"/>
</dbReference>
<gene>
    <name evidence="1" type="ORF">LWI29_019637</name>
</gene>
<proteinExistence type="predicted"/>
<keyword evidence="2" id="KW-1185">Reference proteome</keyword>
<evidence type="ECO:0000313" key="1">
    <source>
        <dbReference type="EMBL" id="KAK0587241.1"/>
    </source>
</evidence>
<dbReference type="Gene3D" id="3.10.10.10">
    <property type="entry name" value="HIV Type 1 Reverse Transcriptase, subunit A, domain 1"/>
    <property type="match status" value="1"/>
</dbReference>